<evidence type="ECO:0000256" key="1">
    <source>
        <dbReference type="SAM" id="SignalP"/>
    </source>
</evidence>
<keyword evidence="3" id="KW-1185">Reference proteome</keyword>
<proteinExistence type="predicted"/>
<name>A0A1J0ABA9_9CYAN</name>
<organism evidence="2 3">
    <name type="scientific">Gloeomargarita lithophora Alchichica-D10</name>
    <dbReference type="NCBI Taxonomy" id="1188229"/>
    <lineage>
        <taxon>Bacteria</taxon>
        <taxon>Bacillati</taxon>
        <taxon>Cyanobacteriota</taxon>
        <taxon>Cyanophyceae</taxon>
        <taxon>Gloeomargaritales</taxon>
        <taxon>Gloeomargaritaceae</taxon>
        <taxon>Gloeomargarita</taxon>
    </lineage>
</organism>
<feature type="chain" id="PRO_5009608709" evidence="1">
    <location>
        <begin position="23"/>
        <end position="105"/>
    </location>
</feature>
<accession>A0A1J0ABA9</accession>
<reference evidence="2 3" key="1">
    <citation type="submission" date="2016-10" db="EMBL/GenBank/DDBJ databases">
        <title>Description of Gloeomargarita lithophora gen. nov., sp. nov., a thylakoid-bearing basal-branching cyanobacterium with intracellular carbonates, and proposal for Gloeomargaritales ord. nov.</title>
        <authorList>
            <person name="Moreira D."/>
            <person name="Tavera R."/>
            <person name="Benzerara K."/>
            <person name="Skouri-Panet F."/>
            <person name="Couradeau E."/>
            <person name="Gerard E."/>
            <person name="Loussert C."/>
            <person name="Novelo E."/>
            <person name="Zivanovic Y."/>
            <person name="Lopez-Garcia P."/>
        </authorList>
    </citation>
    <scope>NUCLEOTIDE SEQUENCE [LARGE SCALE GENOMIC DNA]</scope>
    <source>
        <strain evidence="2 3">D10</strain>
    </source>
</reference>
<gene>
    <name evidence="2" type="ORF">GlitD10_0900</name>
</gene>
<protein>
    <submittedName>
        <fullName evidence="2">Uncharacterized protein</fullName>
    </submittedName>
</protein>
<dbReference type="EMBL" id="CP017675">
    <property type="protein sequence ID" value="APB33218.1"/>
    <property type="molecule type" value="Genomic_DNA"/>
</dbReference>
<evidence type="ECO:0000313" key="2">
    <source>
        <dbReference type="EMBL" id="APB33218.1"/>
    </source>
</evidence>
<dbReference type="AlphaFoldDB" id="A0A1J0ABA9"/>
<keyword evidence="1" id="KW-0732">Signal</keyword>
<dbReference type="Proteomes" id="UP000180235">
    <property type="component" value="Chromosome"/>
</dbReference>
<dbReference type="RefSeq" id="WP_071453833.1">
    <property type="nucleotide sequence ID" value="NZ_CP017675.1"/>
</dbReference>
<dbReference type="KEGG" id="glt:GlitD10_0900"/>
<dbReference type="STRING" id="1188229.GlitD10_0900"/>
<feature type="signal peptide" evidence="1">
    <location>
        <begin position="1"/>
        <end position="22"/>
    </location>
</feature>
<sequence>MMPLKITLTLGLMLTMAAPVMAQASNLLTPRRQDEYQGPAAEPTSAAINMMEFINNASFKANTRSTSEFFEDSQGGISKAAEAFRAKQRQLLNTPETTVEVKPVP</sequence>
<evidence type="ECO:0000313" key="3">
    <source>
        <dbReference type="Proteomes" id="UP000180235"/>
    </source>
</evidence>